<proteinExistence type="predicted"/>
<keyword evidence="3" id="KW-1185">Reference proteome</keyword>
<dbReference type="Gramene" id="AET3Gv20984200.1">
    <property type="protein sequence ID" value="AET3Gv20984200.1"/>
    <property type="gene ID" value="AET3Gv20984200"/>
</dbReference>
<dbReference type="PANTHER" id="PTHR33116">
    <property type="entry name" value="REVERSE TRANSCRIPTASE ZINC-BINDING DOMAIN-CONTAINING PROTEIN-RELATED-RELATED"/>
    <property type="match status" value="1"/>
</dbReference>
<dbReference type="EnsemblPlants" id="AET3Gv20984200.1">
    <property type="protein sequence ID" value="AET3Gv20984200.1"/>
    <property type="gene ID" value="AET3Gv20984200"/>
</dbReference>
<reference evidence="2" key="4">
    <citation type="submission" date="2019-03" db="UniProtKB">
        <authorList>
            <consortium name="EnsemblPlants"/>
        </authorList>
    </citation>
    <scope>IDENTIFICATION</scope>
</reference>
<name>A0A453GEU8_AEGTS</name>
<dbReference type="PANTHER" id="PTHR33116:SF86">
    <property type="entry name" value="REVERSE TRANSCRIPTASE DOMAIN-CONTAINING PROTEIN"/>
    <property type="match status" value="1"/>
</dbReference>
<protein>
    <recommendedName>
        <fullName evidence="1">Reverse transcriptase zinc-binding domain-containing protein</fullName>
    </recommendedName>
</protein>
<dbReference type="AlphaFoldDB" id="A0A453GEU8"/>
<feature type="domain" description="Reverse transcriptase zinc-binding" evidence="1">
    <location>
        <begin position="324"/>
        <end position="392"/>
    </location>
</feature>
<sequence length="394" mass="45283">MFSPNTSDATKAEVKNALHIQSESWNEKYLGLPVHVGRSRRKAFAFVKGALAGRVYGWKEKLIAKSGKETLVTTVAQAIPTFTMSCFYLTKSFCDELSSLIGNYWWSQYDKEHATHWISWKKLIKPKALGGLGFRDMHGFNLAMLSRQVWRLIQNPESLCARVLKARYFPNENILEVVPRGGISYAWRSLLHGLSLFREGYIWRIGDGTHVRIWSDPWIPRAWSRRVITPRGPSLLEWVSDLINPLTGSWDEQLVRDSFWADDVKHILHIPLRDGVPDFVAWQYDTKGIHSVKSAYKLHMELERTRSDSGVGGSDNNPENLDRTPDDSWKRIWRLPCPKNIQMFTWRLKHESLALRVNVARKGIHIKSTKCLFCGLVDKDGAHLFIKCKIVKGV</sequence>
<evidence type="ECO:0000259" key="1">
    <source>
        <dbReference type="Pfam" id="PF13966"/>
    </source>
</evidence>
<reference evidence="3" key="1">
    <citation type="journal article" date="2014" name="Science">
        <title>Ancient hybridizations among the ancestral genomes of bread wheat.</title>
        <authorList>
            <consortium name="International Wheat Genome Sequencing Consortium,"/>
            <person name="Marcussen T."/>
            <person name="Sandve S.R."/>
            <person name="Heier L."/>
            <person name="Spannagl M."/>
            <person name="Pfeifer M."/>
            <person name="Jakobsen K.S."/>
            <person name="Wulff B.B."/>
            <person name="Steuernagel B."/>
            <person name="Mayer K.F."/>
            <person name="Olsen O.A."/>
        </authorList>
    </citation>
    <scope>NUCLEOTIDE SEQUENCE [LARGE SCALE GENOMIC DNA]</scope>
    <source>
        <strain evidence="3">cv. AL8/78</strain>
    </source>
</reference>
<evidence type="ECO:0000313" key="2">
    <source>
        <dbReference type="EnsemblPlants" id="AET3Gv20984200.1"/>
    </source>
</evidence>
<evidence type="ECO:0000313" key="3">
    <source>
        <dbReference type="Proteomes" id="UP000015105"/>
    </source>
</evidence>
<dbReference type="InterPro" id="IPR026960">
    <property type="entry name" value="RVT-Znf"/>
</dbReference>
<reference evidence="2" key="5">
    <citation type="journal article" date="2021" name="G3 (Bethesda)">
        <title>Aegilops tauschii genome assembly Aet v5.0 features greater sequence contiguity and improved annotation.</title>
        <authorList>
            <person name="Wang L."/>
            <person name="Zhu T."/>
            <person name="Rodriguez J.C."/>
            <person name="Deal K.R."/>
            <person name="Dubcovsky J."/>
            <person name="McGuire P.E."/>
            <person name="Lux T."/>
            <person name="Spannagl M."/>
            <person name="Mayer K.F.X."/>
            <person name="Baldrich P."/>
            <person name="Meyers B.C."/>
            <person name="Huo N."/>
            <person name="Gu Y.Q."/>
            <person name="Zhou H."/>
            <person name="Devos K.M."/>
            <person name="Bennetzen J.L."/>
            <person name="Unver T."/>
            <person name="Budak H."/>
            <person name="Gulick P.J."/>
            <person name="Galiba G."/>
            <person name="Kalapos B."/>
            <person name="Nelson D.R."/>
            <person name="Li P."/>
            <person name="You F.M."/>
            <person name="Luo M.C."/>
            <person name="Dvorak J."/>
        </authorList>
    </citation>
    <scope>NUCLEOTIDE SEQUENCE [LARGE SCALE GENOMIC DNA]</scope>
    <source>
        <strain evidence="2">cv. AL8/78</strain>
    </source>
</reference>
<dbReference type="Pfam" id="PF13966">
    <property type="entry name" value="zf-RVT"/>
    <property type="match status" value="1"/>
</dbReference>
<accession>A0A453GEU8</accession>
<reference evidence="2" key="3">
    <citation type="journal article" date="2017" name="Nature">
        <title>Genome sequence of the progenitor of the wheat D genome Aegilops tauschii.</title>
        <authorList>
            <person name="Luo M.C."/>
            <person name="Gu Y.Q."/>
            <person name="Puiu D."/>
            <person name="Wang H."/>
            <person name="Twardziok S.O."/>
            <person name="Deal K.R."/>
            <person name="Huo N."/>
            <person name="Zhu T."/>
            <person name="Wang L."/>
            <person name="Wang Y."/>
            <person name="McGuire P.E."/>
            <person name="Liu S."/>
            <person name="Long H."/>
            <person name="Ramasamy R.K."/>
            <person name="Rodriguez J.C."/>
            <person name="Van S.L."/>
            <person name="Yuan L."/>
            <person name="Wang Z."/>
            <person name="Xia Z."/>
            <person name="Xiao L."/>
            <person name="Anderson O.D."/>
            <person name="Ouyang S."/>
            <person name="Liang Y."/>
            <person name="Zimin A.V."/>
            <person name="Pertea G."/>
            <person name="Qi P."/>
            <person name="Bennetzen J.L."/>
            <person name="Dai X."/>
            <person name="Dawson M.W."/>
            <person name="Muller H.G."/>
            <person name="Kugler K."/>
            <person name="Rivarola-Duarte L."/>
            <person name="Spannagl M."/>
            <person name="Mayer K.F.X."/>
            <person name="Lu F.H."/>
            <person name="Bevan M.W."/>
            <person name="Leroy P."/>
            <person name="Li P."/>
            <person name="You F.M."/>
            <person name="Sun Q."/>
            <person name="Liu Z."/>
            <person name="Lyons E."/>
            <person name="Wicker T."/>
            <person name="Salzberg S.L."/>
            <person name="Devos K.M."/>
            <person name="Dvorak J."/>
        </authorList>
    </citation>
    <scope>NUCLEOTIDE SEQUENCE [LARGE SCALE GENOMIC DNA]</scope>
    <source>
        <strain evidence="2">cv. AL8/78</strain>
    </source>
</reference>
<reference evidence="3" key="2">
    <citation type="journal article" date="2017" name="Nat. Plants">
        <title>The Aegilops tauschii genome reveals multiple impacts of transposons.</title>
        <authorList>
            <person name="Zhao G."/>
            <person name="Zou C."/>
            <person name="Li K."/>
            <person name="Wang K."/>
            <person name="Li T."/>
            <person name="Gao L."/>
            <person name="Zhang X."/>
            <person name="Wang H."/>
            <person name="Yang Z."/>
            <person name="Liu X."/>
            <person name="Jiang W."/>
            <person name="Mao L."/>
            <person name="Kong X."/>
            <person name="Jiao Y."/>
            <person name="Jia J."/>
        </authorList>
    </citation>
    <scope>NUCLEOTIDE SEQUENCE [LARGE SCALE GENOMIC DNA]</scope>
    <source>
        <strain evidence="3">cv. AL8/78</strain>
    </source>
</reference>
<organism evidence="2 3">
    <name type="scientific">Aegilops tauschii subsp. strangulata</name>
    <name type="common">Goatgrass</name>
    <dbReference type="NCBI Taxonomy" id="200361"/>
    <lineage>
        <taxon>Eukaryota</taxon>
        <taxon>Viridiplantae</taxon>
        <taxon>Streptophyta</taxon>
        <taxon>Embryophyta</taxon>
        <taxon>Tracheophyta</taxon>
        <taxon>Spermatophyta</taxon>
        <taxon>Magnoliopsida</taxon>
        <taxon>Liliopsida</taxon>
        <taxon>Poales</taxon>
        <taxon>Poaceae</taxon>
        <taxon>BOP clade</taxon>
        <taxon>Pooideae</taxon>
        <taxon>Triticodae</taxon>
        <taxon>Triticeae</taxon>
        <taxon>Triticinae</taxon>
        <taxon>Aegilops</taxon>
    </lineage>
</organism>
<dbReference type="Proteomes" id="UP000015105">
    <property type="component" value="Chromosome 3D"/>
</dbReference>